<evidence type="ECO:0000256" key="3">
    <source>
        <dbReference type="ARBA" id="ARBA00023002"/>
    </source>
</evidence>
<dbReference type="InterPro" id="IPR036291">
    <property type="entry name" value="NAD(P)-bd_dom_sf"/>
</dbReference>
<comment type="caution">
    <text evidence="6">The sequence shown here is derived from an EMBL/GenBank/DDBJ whole genome shotgun (WGS) entry which is preliminary data.</text>
</comment>
<dbReference type="Pfam" id="PF00107">
    <property type="entry name" value="ADH_zinc_N"/>
    <property type="match status" value="1"/>
</dbReference>
<proteinExistence type="inferred from homology"/>
<accession>A0ABT2S996</accession>
<dbReference type="SUPFAM" id="SSF51735">
    <property type="entry name" value="NAD(P)-binding Rossmann-fold domains"/>
    <property type="match status" value="1"/>
</dbReference>
<comment type="cofactor">
    <cofactor evidence="4">
        <name>Zn(2+)</name>
        <dbReference type="ChEBI" id="CHEBI:29105"/>
    </cofactor>
</comment>
<reference evidence="6 7" key="1">
    <citation type="journal article" date="2021" name="ISME Commun">
        <title>Automated analysis of genomic sequences facilitates high-throughput and comprehensive description of bacteria.</title>
        <authorList>
            <person name="Hitch T.C.A."/>
        </authorList>
    </citation>
    <scope>NUCLEOTIDE SEQUENCE [LARGE SCALE GENOMIC DNA]</scope>
    <source>
        <strain evidence="6 7">Sanger_02</strain>
    </source>
</reference>
<dbReference type="InterPro" id="IPR013154">
    <property type="entry name" value="ADH-like_N"/>
</dbReference>
<dbReference type="InterPro" id="IPR013149">
    <property type="entry name" value="ADH-like_C"/>
</dbReference>
<dbReference type="InterPro" id="IPR002328">
    <property type="entry name" value="ADH_Zn_CS"/>
</dbReference>
<sequence length="348" mass="38127">MKALVMSEPGNVKMTELPMPEIKPDEVLVRVRAAGICINDVRDFKGECDYSYPRIGGHEFAGEIYEIGSEVNKNRFHVGQRVVTYVVDNCKECYYCKNGFENVCPDSLNSITYKNPDGISGFCGFGQFVVAKAEDLYIANDNVAFEKLAVVEPVACVINSINNANVEFGDDVLVIGGGTMGMLHVMLAHMKGANVILSEPVEERRKKALELGANAVIDPTKVDVAEEVKRLTDGLGAKIVFNTTAIPAIALQALDCTAKCGTMVMFSSLHPNKPVEINLGAIHSTQKNITGAQNGTVKTFWQAVKMLNRGVFDPTPIIEDIYDYHDFDQAMACAMRPDTYKVVLKITD</sequence>
<dbReference type="InterPro" id="IPR020843">
    <property type="entry name" value="ER"/>
</dbReference>
<dbReference type="InterPro" id="IPR011032">
    <property type="entry name" value="GroES-like_sf"/>
</dbReference>
<dbReference type="RefSeq" id="WP_262582450.1">
    <property type="nucleotide sequence ID" value="NZ_JAOQJV010000030.1"/>
</dbReference>
<protein>
    <submittedName>
        <fullName evidence="6">Alcohol dehydrogenase catalytic domain-containing protein</fullName>
    </submittedName>
</protein>
<organism evidence="6 7">
    <name type="scientific">Dorea ammoniilytica</name>
    <dbReference type="NCBI Taxonomy" id="2981788"/>
    <lineage>
        <taxon>Bacteria</taxon>
        <taxon>Bacillati</taxon>
        <taxon>Bacillota</taxon>
        <taxon>Clostridia</taxon>
        <taxon>Lachnospirales</taxon>
        <taxon>Lachnospiraceae</taxon>
        <taxon>Dorea</taxon>
    </lineage>
</organism>
<dbReference type="Pfam" id="PF08240">
    <property type="entry name" value="ADH_N"/>
    <property type="match status" value="1"/>
</dbReference>
<keyword evidence="1 4" id="KW-0479">Metal-binding</keyword>
<dbReference type="InterPro" id="IPR050129">
    <property type="entry name" value="Zn_alcohol_dh"/>
</dbReference>
<comment type="similarity">
    <text evidence="4">Belongs to the zinc-containing alcohol dehydrogenase family.</text>
</comment>
<evidence type="ECO:0000313" key="6">
    <source>
        <dbReference type="EMBL" id="MCU6701163.1"/>
    </source>
</evidence>
<evidence type="ECO:0000256" key="4">
    <source>
        <dbReference type="RuleBase" id="RU361277"/>
    </source>
</evidence>
<dbReference type="Gene3D" id="3.40.50.720">
    <property type="entry name" value="NAD(P)-binding Rossmann-like Domain"/>
    <property type="match status" value="1"/>
</dbReference>
<feature type="domain" description="Enoyl reductase (ER)" evidence="5">
    <location>
        <begin position="7"/>
        <end position="344"/>
    </location>
</feature>
<keyword evidence="2 4" id="KW-0862">Zinc</keyword>
<dbReference type="PANTHER" id="PTHR43401:SF2">
    <property type="entry name" value="L-THREONINE 3-DEHYDROGENASE"/>
    <property type="match status" value="1"/>
</dbReference>
<dbReference type="Proteomes" id="UP001207605">
    <property type="component" value="Unassembled WGS sequence"/>
</dbReference>
<evidence type="ECO:0000313" key="7">
    <source>
        <dbReference type="Proteomes" id="UP001207605"/>
    </source>
</evidence>
<evidence type="ECO:0000256" key="1">
    <source>
        <dbReference type="ARBA" id="ARBA00022723"/>
    </source>
</evidence>
<keyword evidence="7" id="KW-1185">Reference proteome</keyword>
<dbReference type="Gene3D" id="3.90.180.10">
    <property type="entry name" value="Medium-chain alcohol dehydrogenases, catalytic domain"/>
    <property type="match status" value="1"/>
</dbReference>
<dbReference type="PROSITE" id="PS00059">
    <property type="entry name" value="ADH_ZINC"/>
    <property type="match status" value="1"/>
</dbReference>
<name>A0ABT2S996_9FIRM</name>
<dbReference type="PANTHER" id="PTHR43401">
    <property type="entry name" value="L-THREONINE 3-DEHYDROGENASE"/>
    <property type="match status" value="1"/>
</dbReference>
<dbReference type="EMBL" id="JAOQJV010000030">
    <property type="protein sequence ID" value="MCU6701163.1"/>
    <property type="molecule type" value="Genomic_DNA"/>
</dbReference>
<evidence type="ECO:0000259" key="5">
    <source>
        <dbReference type="SMART" id="SM00829"/>
    </source>
</evidence>
<gene>
    <name evidence="6" type="ORF">OCV65_13125</name>
</gene>
<dbReference type="SUPFAM" id="SSF50129">
    <property type="entry name" value="GroES-like"/>
    <property type="match status" value="1"/>
</dbReference>
<evidence type="ECO:0000256" key="2">
    <source>
        <dbReference type="ARBA" id="ARBA00022833"/>
    </source>
</evidence>
<keyword evidence="3" id="KW-0560">Oxidoreductase</keyword>
<dbReference type="SMART" id="SM00829">
    <property type="entry name" value="PKS_ER"/>
    <property type="match status" value="1"/>
</dbReference>